<protein>
    <submittedName>
        <fullName evidence="1">Uncharacterized protein</fullName>
    </submittedName>
</protein>
<gene>
    <name evidence="1" type="ORF">HPB49_022220</name>
</gene>
<name>A0ACB8CHH5_DERSI</name>
<proteinExistence type="predicted"/>
<evidence type="ECO:0000313" key="2">
    <source>
        <dbReference type="Proteomes" id="UP000821865"/>
    </source>
</evidence>
<sequence length="769" mass="85337">MSQLSLCLDPRDNADERTVLRRVAEKVEFKNVAMADAGASASYSSSRGRSKSPSDSEWNAIGGCRRIAGPTRTPGFERLKLHELLQVRQMQATARRVRDVTGRGYGADTVLDSSRKSAFPMSKPAPTAQEWTGFNVAVMQENWCVNLRHTAILQATAVFCVVVRFFYLGVTLWIRVKDLGVCDATFATSHAENVDLLLFSGGSGITCHKYMAAMELSVIRSDDPCQDFYRFVCDGSKRQHDLLSVVDAAEDAIYGLAPSSIEWNSEGGSDQYCAVPSAFSVEKEVAGFAKSCMELSRSRMPELKMFMGERHLLWPVTSRWDLLEILLDLSGNWNVRLWFHVSFELALLRDGTGKPVLKIGDSAAFHASIVTVRIFAGQQAGTAASLRYWRYVRAMLHLFDASKAADEELVAKIEAMDGLTLEVPGVAMAELHPRVMRMPIRNLTEAATRGIAAGRLLQLFVRARRFSLRGIVQVENAGWIRSIVYLLGLKSDTRDALTLSLPVAHDLGSMASRDIADITLKLVGPASDIRNAFVGVVSSHQNVLLQLWAPGAIVFWTNESFLASVVSHPTHGARFFVDWSKLMNGRWRLLEQDMTNVLKPGSFLSQRWSFHGALTVAEDCFVFPLFHPHFPAAVNYGGAGRLGADEVLRRLYHEHIYNITHLSSGRSRKDTQQTSDSSSAPQKHSPNQMDLKALLASLAAYWLGVARHKSRKCTRELSLARDSLSFFSKRPATRCAPTETMWTCYMGSRAIAAMSPSRRCPSSRQRSSV</sequence>
<dbReference type="Proteomes" id="UP000821865">
    <property type="component" value="Chromosome 7"/>
</dbReference>
<accession>A0ACB8CHH5</accession>
<organism evidence="1 2">
    <name type="scientific">Dermacentor silvarum</name>
    <name type="common">Tick</name>
    <dbReference type="NCBI Taxonomy" id="543639"/>
    <lineage>
        <taxon>Eukaryota</taxon>
        <taxon>Metazoa</taxon>
        <taxon>Ecdysozoa</taxon>
        <taxon>Arthropoda</taxon>
        <taxon>Chelicerata</taxon>
        <taxon>Arachnida</taxon>
        <taxon>Acari</taxon>
        <taxon>Parasitiformes</taxon>
        <taxon>Ixodida</taxon>
        <taxon>Ixodoidea</taxon>
        <taxon>Ixodidae</taxon>
        <taxon>Rhipicephalinae</taxon>
        <taxon>Dermacentor</taxon>
    </lineage>
</organism>
<comment type="caution">
    <text evidence="1">The sequence shown here is derived from an EMBL/GenBank/DDBJ whole genome shotgun (WGS) entry which is preliminary data.</text>
</comment>
<keyword evidence="2" id="KW-1185">Reference proteome</keyword>
<dbReference type="EMBL" id="CM023476">
    <property type="protein sequence ID" value="KAH7942225.1"/>
    <property type="molecule type" value="Genomic_DNA"/>
</dbReference>
<evidence type="ECO:0000313" key="1">
    <source>
        <dbReference type="EMBL" id="KAH7942225.1"/>
    </source>
</evidence>
<reference evidence="1" key="1">
    <citation type="submission" date="2020-05" db="EMBL/GenBank/DDBJ databases">
        <title>Large-scale comparative analyses of tick genomes elucidate their genetic diversity and vector capacities.</title>
        <authorList>
            <person name="Jia N."/>
            <person name="Wang J."/>
            <person name="Shi W."/>
            <person name="Du L."/>
            <person name="Sun Y."/>
            <person name="Zhan W."/>
            <person name="Jiang J."/>
            <person name="Wang Q."/>
            <person name="Zhang B."/>
            <person name="Ji P."/>
            <person name="Sakyi L.B."/>
            <person name="Cui X."/>
            <person name="Yuan T."/>
            <person name="Jiang B."/>
            <person name="Yang W."/>
            <person name="Lam T.T.-Y."/>
            <person name="Chang Q."/>
            <person name="Ding S."/>
            <person name="Wang X."/>
            <person name="Zhu J."/>
            <person name="Ruan X."/>
            <person name="Zhao L."/>
            <person name="Wei J."/>
            <person name="Que T."/>
            <person name="Du C."/>
            <person name="Cheng J."/>
            <person name="Dai P."/>
            <person name="Han X."/>
            <person name="Huang E."/>
            <person name="Gao Y."/>
            <person name="Liu J."/>
            <person name="Shao H."/>
            <person name="Ye R."/>
            <person name="Li L."/>
            <person name="Wei W."/>
            <person name="Wang X."/>
            <person name="Wang C."/>
            <person name="Yang T."/>
            <person name="Huo Q."/>
            <person name="Li W."/>
            <person name="Guo W."/>
            <person name="Chen H."/>
            <person name="Zhou L."/>
            <person name="Ni X."/>
            <person name="Tian J."/>
            <person name="Zhou Y."/>
            <person name="Sheng Y."/>
            <person name="Liu T."/>
            <person name="Pan Y."/>
            <person name="Xia L."/>
            <person name="Li J."/>
            <person name="Zhao F."/>
            <person name="Cao W."/>
        </authorList>
    </citation>
    <scope>NUCLEOTIDE SEQUENCE</scope>
    <source>
        <strain evidence="1">Dsil-2018</strain>
    </source>
</reference>